<sequence length="281" mass="31810">MLTAKLHNGKIVTSVEYDVNLHGTRIFCLDKNCSSPLIFVQGNEGRAAHFKTSGKGDSVHQSSCGFFKPLNMIESITKVKEYQEEGIHNDMKEIVIRLSMSRIDPDRETSAVEREKGSRDPAALKVKNDSLTPQSISSVKGVVKLLTEYEPDILASILINAGGGNKVPLSDIIVNQEDAHEILWNDSTINNVGYFVYGKVANMIKREKVMYINLEGRENPFTIVIFQKYWNDFSYTEKRLVGKSVLVYGHLRKNEYQNKQISEIIIKSDKYLEIFKGKTLD</sequence>
<proteinExistence type="predicted"/>
<name>A0ABX3CMX4_9BACI</name>
<gene>
    <name evidence="1" type="ORF">BBV17_24185</name>
</gene>
<accession>A0ABX3CMX4</accession>
<reference evidence="1 2" key="1">
    <citation type="submission" date="2016-07" db="EMBL/GenBank/DDBJ databases">
        <title>Bacillus oceanisediminis whole genome.</title>
        <authorList>
            <person name="Pal Y."/>
            <person name="Verma A."/>
            <person name="Mual P."/>
            <person name="Srinivasan K."/>
        </authorList>
    </citation>
    <scope>NUCLEOTIDE SEQUENCE [LARGE SCALE GENOMIC DNA]</scope>
    <source>
        <strain evidence="1 2">Bhandara28</strain>
    </source>
</reference>
<protein>
    <submittedName>
        <fullName evidence="1">Uncharacterized protein</fullName>
    </submittedName>
</protein>
<dbReference type="RefSeq" id="WP_009335668.1">
    <property type="nucleotide sequence ID" value="NZ_MBRJ01000039.1"/>
</dbReference>
<dbReference type="Proteomes" id="UP000180194">
    <property type="component" value="Unassembled WGS sequence"/>
</dbReference>
<evidence type="ECO:0000313" key="1">
    <source>
        <dbReference type="EMBL" id="OHX45027.1"/>
    </source>
</evidence>
<organism evidence="1 2">
    <name type="scientific">Cytobacillus oceanisediminis</name>
    <dbReference type="NCBI Taxonomy" id="665099"/>
    <lineage>
        <taxon>Bacteria</taxon>
        <taxon>Bacillati</taxon>
        <taxon>Bacillota</taxon>
        <taxon>Bacilli</taxon>
        <taxon>Bacillales</taxon>
        <taxon>Bacillaceae</taxon>
        <taxon>Cytobacillus</taxon>
    </lineage>
</organism>
<keyword evidence="2" id="KW-1185">Reference proteome</keyword>
<evidence type="ECO:0000313" key="2">
    <source>
        <dbReference type="Proteomes" id="UP000180194"/>
    </source>
</evidence>
<comment type="caution">
    <text evidence="1">The sequence shown here is derived from an EMBL/GenBank/DDBJ whole genome shotgun (WGS) entry which is preliminary data.</text>
</comment>
<dbReference type="EMBL" id="MBRJ01000039">
    <property type="protein sequence ID" value="OHX45027.1"/>
    <property type="molecule type" value="Genomic_DNA"/>
</dbReference>